<reference evidence="3 4" key="1">
    <citation type="submission" date="2019-06" db="EMBL/GenBank/DDBJ databases">
        <title>Sequencing the genomes of 1000 actinobacteria strains.</title>
        <authorList>
            <person name="Klenk H.-P."/>
        </authorList>
    </citation>
    <scope>NUCLEOTIDE SEQUENCE [LARGE SCALE GENOMIC DNA]</scope>
    <source>
        <strain evidence="3 4">DSM 44826</strain>
    </source>
</reference>
<evidence type="ECO:0000313" key="3">
    <source>
        <dbReference type="EMBL" id="TWF73264.1"/>
    </source>
</evidence>
<keyword evidence="2" id="KW-1133">Transmembrane helix</keyword>
<organism evidence="3 4">
    <name type="scientific">Kitasatospora viridis</name>
    <dbReference type="NCBI Taxonomy" id="281105"/>
    <lineage>
        <taxon>Bacteria</taxon>
        <taxon>Bacillati</taxon>
        <taxon>Actinomycetota</taxon>
        <taxon>Actinomycetes</taxon>
        <taxon>Kitasatosporales</taxon>
        <taxon>Streptomycetaceae</taxon>
        <taxon>Kitasatospora</taxon>
    </lineage>
</organism>
<feature type="transmembrane region" description="Helical" evidence="2">
    <location>
        <begin position="43"/>
        <end position="62"/>
    </location>
</feature>
<gene>
    <name evidence="3" type="ORF">FHX73_16415</name>
</gene>
<accession>A0A561SEI1</accession>
<evidence type="ECO:0000256" key="1">
    <source>
        <dbReference type="SAM" id="MobiDB-lite"/>
    </source>
</evidence>
<sequence>MPSDDSITELLREAADLAPDTPGELLADAGERRGRRRTARRRAAVAGGAAVLAVAAVTAVQLRPGGDPVAPAGRPSTTAPELRPATAVLEALLPAGRITGQEALDYGTGAGPTARLVFDDGHGGTLLELTTATVGLRLDEDAVGTQCPDPFMVPVASCTRTVRPDGSILVVEKSAPTAATPVSDWSAVYTGTDGRQVRLDEYNSPTAMPPLSRPEPALTTDQLTTVVTSGSWNRLVAAARPVASPPPGQAAGPVAPRPAALLAVADRLLPAGLQHDNGSTPQTTTGQAHLTVTADGRTSVLVITVDPRLEQGAGDPRRAFEGGVRPGQQLTRTADGSSVITTTTAADATATRVTVQAMLADGTGVTIAETNGSNGYDLQPGRPVLTADQLTALATDPSWRQH</sequence>
<keyword evidence="2" id="KW-0812">Transmembrane</keyword>
<keyword evidence="4" id="KW-1185">Reference proteome</keyword>
<keyword evidence="2" id="KW-0472">Membrane</keyword>
<evidence type="ECO:0000313" key="4">
    <source>
        <dbReference type="Proteomes" id="UP000317940"/>
    </source>
</evidence>
<dbReference type="AlphaFoldDB" id="A0A561SEI1"/>
<name>A0A561SEI1_9ACTN</name>
<proteinExistence type="predicted"/>
<evidence type="ECO:0000256" key="2">
    <source>
        <dbReference type="SAM" id="Phobius"/>
    </source>
</evidence>
<dbReference type="OrthoDB" id="3871806at2"/>
<dbReference type="Proteomes" id="UP000317940">
    <property type="component" value="Unassembled WGS sequence"/>
</dbReference>
<feature type="region of interest" description="Disordered" evidence="1">
    <location>
        <begin position="13"/>
        <end position="39"/>
    </location>
</feature>
<comment type="caution">
    <text evidence="3">The sequence shown here is derived from an EMBL/GenBank/DDBJ whole genome shotgun (WGS) entry which is preliminary data.</text>
</comment>
<dbReference type="EMBL" id="VIWT01000006">
    <property type="protein sequence ID" value="TWF73264.1"/>
    <property type="molecule type" value="Genomic_DNA"/>
</dbReference>
<dbReference type="RefSeq" id="WP_145911216.1">
    <property type="nucleotide sequence ID" value="NZ_BAAAMZ010000005.1"/>
</dbReference>
<protein>
    <submittedName>
        <fullName evidence="3">Uncharacterized protein</fullName>
    </submittedName>
</protein>